<dbReference type="SFLD" id="SFLDG01135">
    <property type="entry name" value="C1.5.6:_HAD__Beta-PGM__Phospha"/>
    <property type="match status" value="1"/>
</dbReference>
<dbReference type="SUPFAM" id="SSF56784">
    <property type="entry name" value="HAD-like"/>
    <property type="match status" value="1"/>
</dbReference>
<reference evidence="2" key="1">
    <citation type="submission" date="2018-07" db="EMBL/GenBank/DDBJ databases">
        <title>Genome sequencing of Paracoccus sp. SC2-6.</title>
        <authorList>
            <person name="Heo J."/>
            <person name="Kim S.-J."/>
            <person name="Kwon S.-W."/>
        </authorList>
    </citation>
    <scope>NUCLEOTIDE SEQUENCE [LARGE SCALE GENOMIC DNA]</scope>
    <source>
        <strain evidence="2">SC2-6</strain>
    </source>
</reference>
<evidence type="ECO:0000313" key="2">
    <source>
        <dbReference type="Proteomes" id="UP000252023"/>
    </source>
</evidence>
<dbReference type="NCBIfam" id="TIGR01549">
    <property type="entry name" value="HAD-SF-IA-v1"/>
    <property type="match status" value="1"/>
</dbReference>
<dbReference type="PANTHER" id="PTHR43434">
    <property type="entry name" value="PHOSPHOGLYCOLATE PHOSPHATASE"/>
    <property type="match status" value="1"/>
</dbReference>
<keyword evidence="1" id="KW-0378">Hydrolase</keyword>
<dbReference type="Gene3D" id="1.10.150.240">
    <property type="entry name" value="Putative phosphatase, domain 2"/>
    <property type="match status" value="1"/>
</dbReference>
<dbReference type="InterPro" id="IPR023214">
    <property type="entry name" value="HAD_sf"/>
</dbReference>
<dbReference type="InterPro" id="IPR036412">
    <property type="entry name" value="HAD-like_sf"/>
</dbReference>
<dbReference type="SFLD" id="SFLDS00003">
    <property type="entry name" value="Haloacid_Dehalogenase"/>
    <property type="match status" value="1"/>
</dbReference>
<dbReference type="InterPro" id="IPR041492">
    <property type="entry name" value="HAD_2"/>
</dbReference>
<name>A0A344PJ38_9RHOB</name>
<dbReference type="GO" id="GO:0006281">
    <property type="term" value="P:DNA repair"/>
    <property type="evidence" value="ECO:0007669"/>
    <property type="project" value="TreeGrafter"/>
</dbReference>
<protein>
    <submittedName>
        <fullName evidence="1">HAD family hydrolase</fullName>
    </submittedName>
</protein>
<evidence type="ECO:0000313" key="1">
    <source>
        <dbReference type="EMBL" id="AXC49393.1"/>
    </source>
</evidence>
<organism evidence="1 2">
    <name type="scientific">Paracoccus suum</name>
    <dbReference type="NCBI Taxonomy" id="2259340"/>
    <lineage>
        <taxon>Bacteria</taxon>
        <taxon>Pseudomonadati</taxon>
        <taxon>Pseudomonadota</taxon>
        <taxon>Alphaproteobacteria</taxon>
        <taxon>Rhodobacterales</taxon>
        <taxon>Paracoccaceae</taxon>
        <taxon>Paracoccus</taxon>
    </lineage>
</organism>
<dbReference type="Pfam" id="PF13419">
    <property type="entry name" value="HAD_2"/>
    <property type="match status" value="1"/>
</dbReference>
<accession>A0A344PJ38</accession>
<dbReference type="Gene3D" id="3.40.50.1000">
    <property type="entry name" value="HAD superfamily/HAD-like"/>
    <property type="match status" value="1"/>
</dbReference>
<dbReference type="InterPro" id="IPR050155">
    <property type="entry name" value="HAD-like_hydrolase_sf"/>
</dbReference>
<dbReference type="KEGG" id="pars:DRW48_06520"/>
<dbReference type="PANTHER" id="PTHR43434:SF24">
    <property type="entry name" value="HYDROLASE-RELATED"/>
    <property type="match status" value="1"/>
</dbReference>
<dbReference type="EMBL" id="CP030918">
    <property type="protein sequence ID" value="AXC49393.1"/>
    <property type="molecule type" value="Genomic_DNA"/>
</dbReference>
<dbReference type="Proteomes" id="UP000252023">
    <property type="component" value="Chromosome"/>
</dbReference>
<dbReference type="RefSeq" id="WP_114075710.1">
    <property type="nucleotide sequence ID" value="NZ_CP030918.1"/>
</dbReference>
<dbReference type="SFLD" id="SFLDG01129">
    <property type="entry name" value="C1.5:_HAD__Beta-PGM__Phosphata"/>
    <property type="match status" value="1"/>
</dbReference>
<proteinExistence type="predicted"/>
<dbReference type="InterPro" id="IPR006439">
    <property type="entry name" value="HAD-SF_hydro_IA"/>
</dbReference>
<dbReference type="GO" id="GO:0005829">
    <property type="term" value="C:cytosol"/>
    <property type="evidence" value="ECO:0007669"/>
    <property type="project" value="TreeGrafter"/>
</dbReference>
<keyword evidence="2" id="KW-1185">Reference proteome</keyword>
<dbReference type="GO" id="GO:0008967">
    <property type="term" value="F:phosphoglycolate phosphatase activity"/>
    <property type="evidence" value="ECO:0007669"/>
    <property type="project" value="TreeGrafter"/>
</dbReference>
<gene>
    <name evidence="1" type="ORF">DRW48_06520</name>
</gene>
<sequence length="223" mass="23544">MKLILFDVDGTLVDSQHHIHAAMRHAFDAEGVPSPDLAQVRGIVGLSLPQAMAALAPDLPRDRQMRLVEGYRGAFMGIRHQKEALLYDGAAACVAQFSGRDDLLLGIATGKSRRGLHAMIAHHGFTGTFTTLQCADDHPSKPDPAMILTAMAEVGAAPEATVMIGDTSFDMAMARAAGVHALGVGWGYHPPGALREAGAAVVAENFPALTERLENWTTSGALA</sequence>
<dbReference type="OrthoDB" id="9793014at2"/>
<dbReference type="InterPro" id="IPR023198">
    <property type="entry name" value="PGP-like_dom2"/>
</dbReference>
<dbReference type="AlphaFoldDB" id="A0A344PJ38"/>